<proteinExistence type="predicted"/>
<evidence type="ECO:0000256" key="1">
    <source>
        <dbReference type="SAM" id="MobiDB-lite"/>
    </source>
</evidence>
<feature type="region of interest" description="Disordered" evidence="1">
    <location>
        <begin position="356"/>
        <end position="377"/>
    </location>
</feature>
<feature type="region of interest" description="Disordered" evidence="1">
    <location>
        <begin position="277"/>
        <end position="298"/>
    </location>
</feature>
<dbReference type="EMBL" id="KV749845">
    <property type="protein sequence ID" value="OCL07538.1"/>
    <property type="molecule type" value="Genomic_DNA"/>
</dbReference>
<reference evidence="2 3" key="1">
    <citation type="journal article" date="2016" name="Nat. Commun.">
        <title>Ectomycorrhizal ecology is imprinted in the genome of the dominant symbiotic fungus Cenococcum geophilum.</title>
        <authorList>
            <consortium name="DOE Joint Genome Institute"/>
            <person name="Peter M."/>
            <person name="Kohler A."/>
            <person name="Ohm R.A."/>
            <person name="Kuo A."/>
            <person name="Krutzmann J."/>
            <person name="Morin E."/>
            <person name="Arend M."/>
            <person name="Barry K.W."/>
            <person name="Binder M."/>
            <person name="Choi C."/>
            <person name="Clum A."/>
            <person name="Copeland A."/>
            <person name="Grisel N."/>
            <person name="Haridas S."/>
            <person name="Kipfer T."/>
            <person name="LaButti K."/>
            <person name="Lindquist E."/>
            <person name="Lipzen A."/>
            <person name="Maire R."/>
            <person name="Meier B."/>
            <person name="Mihaltcheva S."/>
            <person name="Molinier V."/>
            <person name="Murat C."/>
            <person name="Poggeler S."/>
            <person name="Quandt C.A."/>
            <person name="Sperisen C."/>
            <person name="Tritt A."/>
            <person name="Tisserant E."/>
            <person name="Crous P.W."/>
            <person name="Henrissat B."/>
            <person name="Nehls U."/>
            <person name="Egli S."/>
            <person name="Spatafora J.W."/>
            <person name="Grigoriev I.V."/>
            <person name="Martin F.M."/>
        </authorList>
    </citation>
    <scope>NUCLEOTIDE SEQUENCE [LARGE SCALE GENOMIC DNA]</scope>
    <source>
        <strain evidence="2 3">CBS 207.34</strain>
    </source>
</reference>
<feature type="compositionally biased region" description="Low complexity" evidence="1">
    <location>
        <begin position="121"/>
        <end position="130"/>
    </location>
</feature>
<feature type="region of interest" description="Disordered" evidence="1">
    <location>
        <begin position="114"/>
        <end position="167"/>
    </location>
</feature>
<dbReference type="PANTHER" id="PTHR40625:SF1">
    <property type="entry name" value="AMP-ACTIVATED PROTEIN KINASE GLYCOGEN-BINDING DOMAIN-CONTAINING PROTEIN"/>
    <property type="match status" value="1"/>
</dbReference>
<name>A0A8E2EZK2_9PEZI</name>
<dbReference type="OrthoDB" id="5422351at2759"/>
<organism evidence="2 3">
    <name type="scientific">Glonium stellatum</name>
    <dbReference type="NCBI Taxonomy" id="574774"/>
    <lineage>
        <taxon>Eukaryota</taxon>
        <taxon>Fungi</taxon>
        <taxon>Dikarya</taxon>
        <taxon>Ascomycota</taxon>
        <taxon>Pezizomycotina</taxon>
        <taxon>Dothideomycetes</taxon>
        <taxon>Pleosporomycetidae</taxon>
        <taxon>Gloniales</taxon>
        <taxon>Gloniaceae</taxon>
        <taxon>Glonium</taxon>
    </lineage>
</organism>
<dbReference type="AlphaFoldDB" id="A0A8E2EZK2"/>
<keyword evidence="3" id="KW-1185">Reference proteome</keyword>
<gene>
    <name evidence="2" type="ORF">AOQ84DRAFT_56721</name>
</gene>
<evidence type="ECO:0000313" key="2">
    <source>
        <dbReference type="EMBL" id="OCL07538.1"/>
    </source>
</evidence>
<accession>A0A8E2EZK2</accession>
<dbReference type="Gene3D" id="2.60.40.10">
    <property type="entry name" value="Immunoglobulins"/>
    <property type="match status" value="1"/>
</dbReference>
<dbReference type="Proteomes" id="UP000250140">
    <property type="component" value="Unassembled WGS sequence"/>
</dbReference>
<dbReference type="PANTHER" id="PTHR40625">
    <property type="entry name" value="GTP-BINDING PROTEIN ESDC-RELATED"/>
    <property type="match status" value="1"/>
</dbReference>
<protein>
    <submittedName>
        <fullName evidence="2">Uncharacterized protein</fullName>
    </submittedName>
</protein>
<evidence type="ECO:0000313" key="3">
    <source>
        <dbReference type="Proteomes" id="UP000250140"/>
    </source>
</evidence>
<sequence>MGATTLVTFLFESPATARTVELLGSWDNFCKSYSMKQDLRKGSCFWSGCYSFKDIICDGDPRHLGQKRSGGLKMGGTYWYYYRIDDGDEYHDPTRPSTTFCPLLPGQRLNVLEVPSESRSRSNSASSISSGIHTLDPDDKYLTPRPAPIPNLPKPDNSHSRGHFRKHSYPSIGNSAKSFATNLLPAGFDFQARSHLNSSHDEQKIKSSASSTSSVLKTAFLDFRGVREKSVTSLDTSGFGWPVTTETERGRGRQVRNARELQIDPSIFTSSTNERRNLTPLKTNGLPEPLSSSPVSTRTARGYPFSPLRCHPVDAETDFNFSNKSIEEAPAPANTPHPKISLSSSHAEIALGRGRASLTGSKRTNSPRRVRDLSRSETAYHRRSLSIGRVREPSPLRNAVIFDEPIEISEEIKEVKNGNEATAGMIRSSLSSLTPSYSTDAQLPPRQEDGLDTATQSKPLIDKELPALPPYLAPEPLFRQLETLEAESESVVKDEQITRAKSNRHFSLWANTSTAFTSPSLNEDAINSPTFSSLTTSSSDIGTPERFSDQFVAGIDMFYQDSDLNDVDDKGRGDGYSTGPAYRHEAAPPELPELLNSPLGQNLFKIDIKRPESASRRHAACFGFLDGFHGYSLPGDQSTSEAAGTKSQAVLPNYRDAIPSESQINADVDPTMSQLEQLMNDFGYLGEAVL</sequence>
<dbReference type="InterPro" id="IPR013783">
    <property type="entry name" value="Ig-like_fold"/>
</dbReference>
<feature type="region of interest" description="Disordered" evidence="1">
    <location>
        <begin position="431"/>
        <end position="453"/>
    </location>
</feature>